<dbReference type="SUPFAM" id="SSF50129">
    <property type="entry name" value="GroES-like"/>
    <property type="match status" value="1"/>
</dbReference>
<dbReference type="EMBL" id="CP002880">
    <property type="protein sequence ID" value="AEI82897.1"/>
    <property type="molecule type" value="Genomic_DNA"/>
</dbReference>
<dbReference type="KEGG" id="cnc:CNE_BB2p00830"/>
<organism evidence="1 2">
    <name type="scientific">Cupriavidus necator (strain ATCC 43291 / DSM 13513 / CCUG 52238 / LMG 8453 / N-1)</name>
    <name type="common">Ralstonia eutropha</name>
    <dbReference type="NCBI Taxonomy" id="1042878"/>
    <lineage>
        <taxon>Bacteria</taxon>
        <taxon>Pseudomonadati</taxon>
        <taxon>Pseudomonadota</taxon>
        <taxon>Betaproteobacteria</taxon>
        <taxon>Burkholderiales</taxon>
        <taxon>Burkholderiaceae</taxon>
        <taxon>Cupriavidus</taxon>
    </lineage>
</organism>
<gene>
    <name evidence="1" type="ordered locus">CNE_BB2p00830</name>
</gene>
<name>F8GYF6_CUPNN</name>
<dbReference type="AlphaFoldDB" id="F8GYF6"/>
<evidence type="ECO:0000313" key="2">
    <source>
        <dbReference type="Proteomes" id="UP000006798"/>
    </source>
</evidence>
<protein>
    <recommendedName>
        <fullName evidence="3">DUF3108 domain-containing protein</fullName>
    </recommendedName>
</protein>
<evidence type="ECO:0008006" key="3">
    <source>
        <dbReference type="Google" id="ProtNLM"/>
    </source>
</evidence>
<evidence type="ECO:0000313" key="1">
    <source>
        <dbReference type="EMBL" id="AEI82897.1"/>
    </source>
</evidence>
<dbReference type="HOGENOM" id="CLU_073281_1_0_4"/>
<dbReference type="Proteomes" id="UP000006798">
    <property type="component" value="Plasmid pBB2"/>
</dbReference>
<dbReference type="InterPro" id="IPR011032">
    <property type="entry name" value="GroES-like_sf"/>
</dbReference>
<geneLocation type="plasmid" evidence="1 2">
    <name>pBB2</name>
</geneLocation>
<keyword evidence="1" id="KW-0614">Plasmid</keyword>
<proteinExistence type="predicted"/>
<reference evidence="1 2" key="1">
    <citation type="journal article" date="2011" name="J. Bacteriol.">
        <title>Complete genome sequence of the type strain Cupriavidus necator N-1.</title>
        <authorList>
            <person name="Poehlein A."/>
            <person name="Kusian B."/>
            <person name="Friedrich B."/>
            <person name="Daniel R."/>
            <person name="Bowien B."/>
        </authorList>
    </citation>
    <scope>NUCLEOTIDE SEQUENCE [LARGE SCALE GENOMIC DNA]</scope>
    <source>
        <strain evidence="2">ATCC 43291 / DSM 13513 / CCUG 52238 / LMG 8453 / N-1</strain>
        <plasmid evidence="1 2">pBB2</plasmid>
    </source>
</reference>
<sequence>MTPRRLHLNSHSNAARNVMKKRAAVAGRKSGPFACRELELDDPRPDEVLVRAELRHQLHPSRRPCKPLWQSLAAAWLAVGGLLGTASHRAYAGQICDAPYIHDGGRIRFEADGLTPMTTLAFFRNVNDLERDLCSLDLDIYSKSALRRLMGPPVETVQRHRLVIDERSGQPVVRSLNARVQAHGQYTELVGEMSTNSNGLLLYPPALVEGQVLPAETFLSRYDFRIVDRHTGTKVSDFVGSNVRLTLSERTVGPLQRLKIATGTLLCWPIRYTKFVDPGRFRLVDTDIELEPTVLDMIDWYCPARRFVMRQEVRYGNQHQVVDVVEIE</sequence>
<accession>F8GYF6</accession>